<feature type="region of interest" description="Disordered" evidence="1">
    <location>
        <begin position="1"/>
        <end position="44"/>
    </location>
</feature>
<evidence type="ECO:0008006" key="5">
    <source>
        <dbReference type="Google" id="ProtNLM"/>
    </source>
</evidence>
<dbReference type="RefSeq" id="WP_345479787.1">
    <property type="nucleotide sequence ID" value="NZ_BAABLP010000002.1"/>
</dbReference>
<accession>A0ABP8YXT6</accession>
<proteinExistence type="predicted"/>
<keyword evidence="2" id="KW-0812">Transmembrane</keyword>
<keyword evidence="2" id="KW-1133">Transmembrane helix</keyword>
<organism evidence="3 4">
    <name type="scientific">Amnibacterium soli</name>
    <dbReference type="NCBI Taxonomy" id="1282736"/>
    <lineage>
        <taxon>Bacteria</taxon>
        <taxon>Bacillati</taxon>
        <taxon>Actinomycetota</taxon>
        <taxon>Actinomycetes</taxon>
        <taxon>Micrococcales</taxon>
        <taxon>Microbacteriaceae</taxon>
        <taxon>Amnibacterium</taxon>
    </lineage>
</organism>
<evidence type="ECO:0000256" key="1">
    <source>
        <dbReference type="SAM" id="MobiDB-lite"/>
    </source>
</evidence>
<reference evidence="4" key="1">
    <citation type="journal article" date="2019" name="Int. J. Syst. Evol. Microbiol.">
        <title>The Global Catalogue of Microorganisms (GCM) 10K type strain sequencing project: providing services to taxonomists for standard genome sequencing and annotation.</title>
        <authorList>
            <consortium name="The Broad Institute Genomics Platform"/>
            <consortium name="The Broad Institute Genome Sequencing Center for Infectious Disease"/>
            <person name="Wu L."/>
            <person name="Ma J."/>
        </authorList>
    </citation>
    <scope>NUCLEOTIDE SEQUENCE [LARGE SCALE GENOMIC DNA]</scope>
    <source>
        <strain evidence="4">JCM 19015</strain>
    </source>
</reference>
<comment type="caution">
    <text evidence="3">The sequence shown here is derived from an EMBL/GenBank/DDBJ whole genome shotgun (WGS) entry which is preliminary data.</text>
</comment>
<keyword evidence="2" id="KW-0472">Membrane</keyword>
<keyword evidence="4" id="KW-1185">Reference proteome</keyword>
<feature type="transmembrane region" description="Helical" evidence="2">
    <location>
        <begin position="56"/>
        <end position="82"/>
    </location>
</feature>
<name>A0ABP8YXT6_9MICO</name>
<feature type="compositionally biased region" description="Low complexity" evidence="1">
    <location>
        <begin position="32"/>
        <end position="41"/>
    </location>
</feature>
<evidence type="ECO:0000256" key="2">
    <source>
        <dbReference type="SAM" id="Phobius"/>
    </source>
</evidence>
<gene>
    <name evidence="3" type="ORF">GCM10025783_08780</name>
</gene>
<sequence length="384" mass="39373">MTDDRTPAESEPNPASSWAAPSGERPVPPAQPAAAPAAAVAAPPPPGRRPGLPLPAILGIVGGAVLLLVLVVIVGGIALIAASRSGSGGGGTPAAAGPQSVVRSYLTAIAAGKASTARRYLTGDEAESPMLTDAVLQQSRSIAPISGIRVGKPTGGGSTADVPVRYRLGTRTVSASFHLYQQDTGYIITSGLVQLPGAPLKGLDVTVNGVRTTMPDDGLQVFPGAYRVALASPALALTGDGRVDLTSPDQFLRYDALKPELSDEGLATFRRLVKASVKHCLAQRTLSAGCGLSIKSPLRDGVRFDQGSVRRSSTPEMTAKIAHLEPTSTLDTPSLMSAGVFKSPDVKATGSKNGAHGSFSLLFGPVLGTAYVDMSAKDPQVSWR</sequence>
<evidence type="ECO:0000313" key="4">
    <source>
        <dbReference type="Proteomes" id="UP001500121"/>
    </source>
</evidence>
<protein>
    <recommendedName>
        <fullName evidence="5">DUF2993 domain-containing protein</fullName>
    </recommendedName>
</protein>
<dbReference type="EMBL" id="BAABLP010000002">
    <property type="protein sequence ID" value="GAA4740102.1"/>
    <property type="molecule type" value="Genomic_DNA"/>
</dbReference>
<evidence type="ECO:0000313" key="3">
    <source>
        <dbReference type="EMBL" id="GAA4740102.1"/>
    </source>
</evidence>
<dbReference type="Proteomes" id="UP001500121">
    <property type="component" value="Unassembled WGS sequence"/>
</dbReference>